<evidence type="ECO:0000259" key="2">
    <source>
        <dbReference type="SMART" id="SM00954"/>
    </source>
</evidence>
<proteinExistence type="predicted"/>
<feature type="domain" description="RelA/SpoT" evidence="2">
    <location>
        <begin position="330"/>
        <end position="461"/>
    </location>
</feature>
<dbReference type="OrthoDB" id="9801824at2"/>
<comment type="caution">
    <text evidence="3">The sequence shown here is derived from an EMBL/GenBank/DDBJ whole genome shotgun (WGS) entry which is preliminary data.</text>
</comment>
<reference evidence="3 4" key="1">
    <citation type="submission" date="2018-11" db="EMBL/GenBank/DDBJ databases">
        <title>Sequencing the genomes of 1000 actinobacteria strains.</title>
        <authorList>
            <person name="Klenk H.-P."/>
        </authorList>
    </citation>
    <scope>NUCLEOTIDE SEQUENCE [LARGE SCALE GENOMIC DNA]</scope>
    <source>
        <strain evidence="3 4">DSM 12652</strain>
    </source>
</reference>
<organism evidence="3 4">
    <name type="scientific">Nocardioides aurantiacus</name>
    <dbReference type="NCBI Taxonomy" id="86796"/>
    <lineage>
        <taxon>Bacteria</taxon>
        <taxon>Bacillati</taxon>
        <taxon>Actinomycetota</taxon>
        <taxon>Actinomycetes</taxon>
        <taxon>Propionibacteriales</taxon>
        <taxon>Nocardioidaceae</taxon>
        <taxon>Nocardioides</taxon>
    </lineage>
</organism>
<dbReference type="Proteomes" id="UP000281738">
    <property type="component" value="Unassembled WGS sequence"/>
</dbReference>
<gene>
    <name evidence="3" type="ORF">EDD33_3776</name>
</gene>
<keyword evidence="4" id="KW-1185">Reference proteome</keyword>
<dbReference type="Gene3D" id="3.30.460.10">
    <property type="entry name" value="Beta Polymerase, domain 2"/>
    <property type="match status" value="1"/>
</dbReference>
<evidence type="ECO:0000313" key="3">
    <source>
        <dbReference type="EMBL" id="ROR92875.1"/>
    </source>
</evidence>
<dbReference type="EMBL" id="RKHO01000001">
    <property type="protein sequence ID" value="ROR92875.1"/>
    <property type="molecule type" value="Genomic_DNA"/>
</dbReference>
<evidence type="ECO:0000256" key="1">
    <source>
        <dbReference type="SAM" id="MobiDB-lite"/>
    </source>
</evidence>
<dbReference type="InterPro" id="IPR043519">
    <property type="entry name" value="NT_sf"/>
</dbReference>
<dbReference type="InterPro" id="IPR007362">
    <property type="entry name" value="DUF429"/>
</dbReference>
<feature type="region of interest" description="Disordered" evidence="1">
    <location>
        <begin position="261"/>
        <end position="290"/>
    </location>
</feature>
<dbReference type="InterPro" id="IPR007685">
    <property type="entry name" value="RelA_SpoT"/>
</dbReference>
<sequence>MFHIGVDLAWGRRQPTGVAVLDDEGRLVQLAAVRTDEEILALLAPYVDGPCTVALDAPLVVTNPTGNRPAERALNADFARFDAGAHPSNTGKREFADGTRGGALAERLGLDLDPHAHSPRAAIEVYPHAATISLFRLGRTLKYKNKQGRDLEQLRGELLVLMGLLEGLGGAEPALQLTGPGTYAAGVVEAGVGGVGEGGAGEGGAGWTALRRQVQHATRKSELRVVEDQVDAVVCAYVALFAARRPDEITSYGDAATGMIVTPRLPEDHQPTPRPRRGPQDTSPPPPDPVGAVREYALRHPGLVRAGEEFLAMVTGILDDAGINYLTVTGRTKTVASFAEKARRLGLDGEPLYPDAARQIADTIGLRVITYVHGDVDTVADLLREQLLVRDDRDMGQETAQEGRFGYASRHLQVALDPERPVAAGLEPLVGLTAQVQIRTVLQHAWAEFEHDIRYKGSIPEEHAHDFDRRFTLAAGLLELADREFSTIRDTLRAPERRTPSDTGVEEAATDPRAGIEPRDLAAFLAGQYAEAGWSRTDHYAWIAGLTHELGLLTLADLAQTLREVDETVIAERMDYRYPPGAVRRLDDALLLAFGDAYVALHGNAHRRDLLDARLARLHAPPG</sequence>
<dbReference type="RefSeq" id="WP_123392567.1">
    <property type="nucleotide sequence ID" value="NZ_RKHO01000001.1"/>
</dbReference>
<evidence type="ECO:0000313" key="4">
    <source>
        <dbReference type="Proteomes" id="UP000281738"/>
    </source>
</evidence>
<protein>
    <submittedName>
        <fullName evidence="3">Putative RNase H-like nuclease</fullName>
    </submittedName>
</protein>
<feature type="compositionally biased region" description="Basic and acidic residues" evidence="1">
    <location>
        <begin position="491"/>
        <end position="500"/>
    </location>
</feature>
<dbReference type="PANTHER" id="PTHR41773:SF1">
    <property type="entry name" value="RELA_SPOT DOMAIN-CONTAINING PROTEIN"/>
    <property type="match status" value="1"/>
</dbReference>
<dbReference type="Pfam" id="PF04250">
    <property type="entry name" value="DUF429"/>
    <property type="match status" value="1"/>
</dbReference>
<dbReference type="AlphaFoldDB" id="A0A3N2CZA6"/>
<accession>A0A3N2CZA6</accession>
<dbReference type="CDD" id="cd05399">
    <property type="entry name" value="NT_Rel-Spo_like"/>
    <property type="match status" value="1"/>
</dbReference>
<dbReference type="Pfam" id="PF04607">
    <property type="entry name" value="RelA_SpoT"/>
    <property type="match status" value="1"/>
</dbReference>
<dbReference type="PANTHER" id="PTHR41773">
    <property type="entry name" value="GTP PYROPHOSPHATASE-RELATED"/>
    <property type="match status" value="1"/>
</dbReference>
<name>A0A3N2CZA6_9ACTN</name>
<dbReference type="SMART" id="SM00954">
    <property type="entry name" value="RelA_SpoT"/>
    <property type="match status" value="1"/>
</dbReference>
<dbReference type="GO" id="GO:0015969">
    <property type="term" value="P:guanosine tetraphosphate metabolic process"/>
    <property type="evidence" value="ECO:0007669"/>
    <property type="project" value="InterPro"/>
</dbReference>
<dbReference type="SUPFAM" id="SSF81301">
    <property type="entry name" value="Nucleotidyltransferase"/>
    <property type="match status" value="1"/>
</dbReference>
<feature type="region of interest" description="Disordered" evidence="1">
    <location>
        <begin position="491"/>
        <end position="512"/>
    </location>
</feature>
<dbReference type="Gene3D" id="1.10.287.860">
    <property type="entry name" value="Nucleotidyltransferase"/>
    <property type="match status" value="1"/>
</dbReference>